<dbReference type="PIRSF" id="PIRSF029669">
    <property type="entry name" value="UCP029669"/>
    <property type="match status" value="1"/>
</dbReference>
<sequence length="218" mass="24908">MPIQLPEFAPLPAPPRAGALLEVPVARLRPTQMCVGLAEVRQRIQEFKDEPLKERRAYLKRKPVPLVRNGAGHLWMVDRHHRLRALLQVDPEATAFGYVVLEVATTENRLTLQALQQRGWLYLYNRRGHGPFPPEHLPQQLSRLQDDAYRSLVWRLKREGAIAAAPLAPFHEFRWGAWLRRCSLPAFHSLYLEPALPTARHLVCSPAASVLAGWQGRH</sequence>
<dbReference type="SUPFAM" id="SSF110849">
    <property type="entry name" value="ParB/Sulfiredoxin"/>
    <property type="match status" value="1"/>
</dbReference>
<gene>
    <name evidence="1" type="ORF">F4162_02715</name>
</gene>
<protein>
    <submittedName>
        <fullName evidence="1">Chromosome partitioning protein ParB</fullName>
    </submittedName>
</protein>
<dbReference type="Gene3D" id="1.10.8.10">
    <property type="entry name" value="DNA helicase RuvA subunit, C-terminal domain"/>
    <property type="match status" value="1"/>
</dbReference>
<reference evidence="1" key="1">
    <citation type="submission" date="2019-09" db="EMBL/GenBank/DDBJ databases">
        <title>Characterisation of the sponge microbiome using genome-centric metagenomics.</title>
        <authorList>
            <person name="Engelberts J.P."/>
            <person name="Robbins S.J."/>
            <person name="De Goeij J.M."/>
            <person name="Aranda M."/>
            <person name="Bell S.C."/>
            <person name="Webster N.S."/>
        </authorList>
    </citation>
    <scope>NUCLEOTIDE SEQUENCE</scope>
    <source>
        <strain evidence="1">SB0676_bin_10</strain>
    </source>
</reference>
<dbReference type="CDD" id="cd16390">
    <property type="entry name" value="ParB_N_Srx_like"/>
    <property type="match status" value="1"/>
</dbReference>
<dbReference type="EMBL" id="VYDO01000099">
    <property type="protein sequence ID" value="MYG37923.1"/>
    <property type="molecule type" value="Genomic_DNA"/>
</dbReference>
<dbReference type="InterPro" id="IPR014956">
    <property type="entry name" value="ParBc_2"/>
</dbReference>
<dbReference type="Pfam" id="PF08857">
    <property type="entry name" value="ParBc_2"/>
    <property type="match status" value="1"/>
</dbReference>
<organism evidence="1">
    <name type="scientific">Synechococcus sp. SB0676_bin_10</name>
    <dbReference type="NCBI Taxonomy" id="2604869"/>
    <lineage>
        <taxon>Bacteria</taxon>
        <taxon>Bacillati</taxon>
        <taxon>Cyanobacteriota</taxon>
        <taxon>Cyanophyceae</taxon>
        <taxon>Synechococcales</taxon>
        <taxon>Synechococcaceae</taxon>
        <taxon>Synechococcus</taxon>
    </lineage>
</organism>
<dbReference type="InterPro" id="IPR016932">
    <property type="entry name" value="UCP029669"/>
</dbReference>
<dbReference type="Gene3D" id="3.90.1530.10">
    <property type="entry name" value="Conserved hypothetical protein from pyrococcus furiosus pfu- 392566-001, ParB domain"/>
    <property type="match status" value="1"/>
</dbReference>
<name>A0A6B1FAG8_9SYNE</name>
<dbReference type="AlphaFoldDB" id="A0A6B1FAG8"/>
<accession>A0A6B1FAG8</accession>
<comment type="caution">
    <text evidence="1">The sequence shown here is derived from an EMBL/GenBank/DDBJ whole genome shotgun (WGS) entry which is preliminary data.</text>
</comment>
<evidence type="ECO:0000313" key="1">
    <source>
        <dbReference type="EMBL" id="MYG37923.1"/>
    </source>
</evidence>
<proteinExistence type="predicted"/>
<dbReference type="InterPro" id="IPR036086">
    <property type="entry name" value="ParB/Sulfiredoxin_sf"/>
</dbReference>